<reference evidence="1" key="1">
    <citation type="submission" date="2022-07" db="EMBL/GenBank/DDBJ databases">
        <authorList>
            <person name="Trinca V."/>
            <person name="Uliana J.V.C."/>
            <person name="Torres T.T."/>
            <person name="Ward R.J."/>
            <person name="Monesi N."/>
        </authorList>
    </citation>
    <scope>NUCLEOTIDE SEQUENCE</scope>
    <source>
        <strain evidence="1">HSMRA1968</strain>
        <tissue evidence="1">Whole embryos</tissue>
    </source>
</reference>
<keyword evidence="1" id="KW-0689">Ribosomal protein</keyword>
<sequence length="181" mass="20340">MSPGNYEPAVSARPFATVSALEQDAFDGAPPPLASAWHFYKTTRRGAGRRDNYVPAVSALEQDIIEDDHLTKDMLKMLEHFQHIFFKLALDRPTAPFPKSANFEINCKKKLRGNYEPAVSARERDVIEVDPHAKDTLKMLQHLQHVIPALGNGGAGTEMETIKNQLTSRSLSTMVYSYRRN</sequence>
<dbReference type="GO" id="GO:0003735">
    <property type="term" value="F:structural constituent of ribosome"/>
    <property type="evidence" value="ECO:0007669"/>
    <property type="project" value="InterPro"/>
</dbReference>
<proteinExistence type="predicted"/>
<dbReference type="InterPro" id="IPR001210">
    <property type="entry name" value="Ribosomal_eS17"/>
</dbReference>
<protein>
    <submittedName>
        <fullName evidence="1">40S ribosomal protein S17</fullName>
    </submittedName>
</protein>
<dbReference type="Pfam" id="PF00833">
    <property type="entry name" value="Ribosomal_S17e"/>
    <property type="match status" value="1"/>
</dbReference>
<dbReference type="PANTHER" id="PTHR10732:SF0">
    <property type="entry name" value="40S RIBOSOMAL PROTEIN S17"/>
    <property type="match status" value="1"/>
</dbReference>
<organism evidence="1 2">
    <name type="scientific">Pseudolycoriella hygida</name>
    <dbReference type="NCBI Taxonomy" id="35572"/>
    <lineage>
        <taxon>Eukaryota</taxon>
        <taxon>Metazoa</taxon>
        <taxon>Ecdysozoa</taxon>
        <taxon>Arthropoda</taxon>
        <taxon>Hexapoda</taxon>
        <taxon>Insecta</taxon>
        <taxon>Pterygota</taxon>
        <taxon>Neoptera</taxon>
        <taxon>Endopterygota</taxon>
        <taxon>Diptera</taxon>
        <taxon>Nematocera</taxon>
        <taxon>Sciaroidea</taxon>
        <taxon>Sciaridae</taxon>
        <taxon>Pseudolycoriella</taxon>
    </lineage>
</organism>
<accession>A0A9Q0NH48</accession>
<dbReference type="Proteomes" id="UP001151699">
    <property type="component" value="Chromosome A"/>
</dbReference>
<comment type="caution">
    <text evidence="1">The sequence shown here is derived from an EMBL/GenBank/DDBJ whole genome shotgun (WGS) entry which is preliminary data.</text>
</comment>
<dbReference type="GO" id="GO:0005840">
    <property type="term" value="C:ribosome"/>
    <property type="evidence" value="ECO:0007669"/>
    <property type="project" value="UniProtKB-KW"/>
</dbReference>
<dbReference type="EMBL" id="WJQU01000001">
    <property type="protein sequence ID" value="KAJ6649426.1"/>
    <property type="molecule type" value="Genomic_DNA"/>
</dbReference>
<keyword evidence="1" id="KW-0687">Ribonucleoprotein</keyword>
<dbReference type="GO" id="GO:0006412">
    <property type="term" value="P:translation"/>
    <property type="evidence" value="ECO:0007669"/>
    <property type="project" value="InterPro"/>
</dbReference>
<name>A0A9Q0NH48_9DIPT</name>
<dbReference type="PANTHER" id="PTHR10732">
    <property type="entry name" value="40S RIBOSOMAL PROTEIN S17"/>
    <property type="match status" value="1"/>
</dbReference>
<evidence type="ECO:0000313" key="2">
    <source>
        <dbReference type="Proteomes" id="UP001151699"/>
    </source>
</evidence>
<keyword evidence="2" id="KW-1185">Reference proteome</keyword>
<dbReference type="AlphaFoldDB" id="A0A9Q0NH48"/>
<evidence type="ECO:0000313" key="1">
    <source>
        <dbReference type="EMBL" id="KAJ6649426.1"/>
    </source>
</evidence>
<gene>
    <name evidence="1" type="primary">RpS17_4</name>
    <name evidence="1" type="ORF">Bhyg_04661</name>
</gene>
<dbReference type="OrthoDB" id="1727351at2759"/>